<evidence type="ECO:0000256" key="3">
    <source>
        <dbReference type="ARBA" id="ARBA00023163"/>
    </source>
</evidence>
<dbReference type="Pfam" id="PF13377">
    <property type="entry name" value="Peripla_BP_3"/>
    <property type="match status" value="1"/>
</dbReference>
<dbReference type="GO" id="GO:0003677">
    <property type="term" value="F:DNA binding"/>
    <property type="evidence" value="ECO:0007669"/>
    <property type="project" value="UniProtKB-KW"/>
</dbReference>
<dbReference type="PANTHER" id="PTHR30146">
    <property type="entry name" value="LACI-RELATED TRANSCRIPTIONAL REPRESSOR"/>
    <property type="match status" value="1"/>
</dbReference>
<reference evidence="6" key="1">
    <citation type="journal article" date="2019" name="Int. J. Syst. Evol. Microbiol.">
        <title>The Global Catalogue of Microorganisms (GCM) 10K type strain sequencing project: providing services to taxonomists for standard genome sequencing and annotation.</title>
        <authorList>
            <consortium name="The Broad Institute Genomics Platform"/>
            <consortium name="The Broad Institute Genome Sequencing Center for Infectious Disease"/>
            <person name="Wu L."/>
            <person name="Ma J."/>
        </authorList>
    </citation>
    <scope>NUCLEOTIDE SEQUENCE [LARGE SCALE GENOMIC DNA]</scope>
    <source>
        <strain evidence="6">JCM 18055</strain>
    </source>
</reference>
<dbReference type="SUPFAM" id="SSF47413">
    <property type="entry name" value="lambda repressor-like DNA-binding domains"/>
    <property type="match status" value="1"/>
</dbReference>
<proteinExistence type="predicted"/>
<dbReference type="CDD" id="cd06267">
    <property type="entry name" value="PBP1_LacI_sugar_binding-like"/>
    <property type="match status" value="1"/>
</dbReference>
<keyword evidence="3" id="KW-0804">Transcription</keyword>
<dbReference type="CDD" id="cd01392">
    <property type="entry name" value="HTH_LacI"/>
    <property type="match status" value="1"/>
</dbReference>
<organism evidence="5 6">
    <name type="scientific">Pseudonocardia yuanmonensis</name>
    <dbReference type="NCBI Taxonomy" id="1095914"/>
    <lineage>
        <taxon>Bacteria</taxon>
        <taxon>Bacillati</taxon>
        <taxon>Actinomycetota</taxon>
        <taxon>Actinomycetes</taxon>
        <taxon>Pseudonocardiales</taxon>
        <taxon>Pseudonocardiaceae</taxon>
        <taxon>Pseudonocardia</taxon>
    </lineage>
</organism>
<dbReference type="Gene3D" id="1.10.260.40">
    <property type="entry name" value="lambda repressor-like DNA-binding domains"/>
    <property type="match status" value="1"/>
</dbReference>
<dbReference type="Proteomes" id="UP001500325">
    <property type="component" value="Unassembled WGS sequence"/>
</dbReference>
<dbReference type="InterPro" id="IPR010982">
    <property type="entry name" value="Lambda_DNA-bd_dom_sf"/>
</dbReference>
<dbReference type="PANTHER" id="PTHR30146:SF109">
    <property type="entry name" value="HTH-TYPE TRANSCRIPTIONAL REGULATOR GALS"/>
    <property type="match status" value="1"/>
</dbReference>
<keyword evidence="2 5" id="KW-0238">DNA-binding</keyword>
<keyword evidence="1" id="KW-0805">Transcription regulation</keyword>
<keyword evidence="6" id="KW-1185">Reference proteome</keyword>
<sequence>MGEQLRRRPTLADVARMAGVDTSLVSRVLRNDPRGFASAETRERIRAAAQEVGYRANAAARGLRSARTMTLGLLLPGFSSPVYASIAHGVEERAGQHGYGLVLGTHAAGDPHETITDMLMHGRVDGLLVASGRIEDRALRRLVGQVPQSVVLVNRQVRGVAASVVLRDADASAVAVAHLAELGHRRICGIFGPGGLDTMVRRRLGFLAECREQGVEPAVVEMAERDQRAGFDGVGRALARDPRPTAVVAGTFPMAVGALAGLHDAGIAVPRQMSVVALHNDGLADYLVPRLTAVAMPTERLGAEAVELALALVNGGEPRRVVVPDPPRLVRRESTAPLISND</sequence>
<dbReference type="SUPFAM" id="SSF53822">
    <property type="entry name" value="Periplasmic binding protein-like I"/>
    <property type="match status" value="1"/>
</dbReference>
<dbReference type="EMBL" id="BAABIC010000025">
    <property type="protein sequence ID" value="GAA4708122.1"/>
    <property type="molecule type" value="Genomic_DNA"/>
</dbReference>
<evidence type="ECO:0000313" key="6">
    <source>
        <dbReference type="Proteomes" id="UP001500325"/>
    </source>
</evidence>
<evidence type="ECO:0000313" key="5">
    <source>
        <dbReference type="EMBL" id="GAA4708122.1"/>
    </source>
</evidence>
<gene>
    <name evidence="5" type="ORF">GCM10023215_56660</name>
</gene>
<accession>A0ABP8XKK0</accession>
<feature type="domain" description="HTH lacI-type" evidence="4">
    <location>
        <begin position="9"/>
        <end position="65"/>
    </location>
</feature>
<dbReference type="RefSeq" id="WP_345383826.1">
    <property type="nucleotide sequence ID" value="NZ_BAABIC010000025.1"/>
</dbReference>
<evidence type="ECO:0000256" key="1">
    <source>
        <dbReference type="ARBA" id="ARBA00023015"/>
    </source>
</evidence>
<dbReference type="InterPro" id="IPR028082">
    <property type="entry name" value="Peripla_BP_I"/>
</dbReference>
<evidence type="ECO:0000256" key="2">
    <source>
        <dbReference type="ARBA" id="ARBA00023125"/>
    </source>
</evidence>
<name>A0ABP8XKK0_9PSEU</name>
<comment type="caution">
    <text evidence="5">The sequence shown here is derived from an EMBL/GenBank/DDBJ whole genome shotgun (WGS) entry which is preliminary data.</text>
</comment>
<dbReference type="Gene3D" id="3.40.50.2300">
    <property type="match status" value="2"/>
</dbReference>
<dbReference type="InterPro" id="IPR046335">
    <property type="entry name" value="LacI/GalR-like_sensor"/>
</dbReference>
<evidence type="ECO:0000259" key="4">
    <source>
        <dbReference type="PROSITE" id="PS50932"/>
    </source>
</evidence>
<dbReference type="PROSITE" id="PS50932">
    <property type="entry name" value="HTH_LACI_2"/>
    <property type="match status" value="1"/>
</dbReference>
<protein>
    <submittedName>
        <fullName evidence="5">LacI family DNA-binding transcriptional regulator</fullName>
    </submittedName>
</protein>
<dbReference type="Pfam" id="PF00356">
    <property type="entry name" value="LacI"/>
    <property type="match status" value="1"/>
</dbReference>
<dbReference type="InterPro" id="IPR000843">
    <property type="entry name" value="HTH_LacI"/>
</dbReference>
<dbReference type="SMART" id="SM00354">
    <property type="entry name" value="HTH_LACI"/>
    <property type="match status" value="1"/>
</dbReference>